<evidence type="ECO:0000259" key="1">
    <source>
        <dbReference type="Pfam" id="PF00425"/>
    </source>
</evidence>
<dbReference type="Gene3D" id="3.60.120.10">
    <property type="entry name" value="Anthranilate synthase"/>
    <property type="match status" value="1"/>
</dbReference>
<proteinExistence type="predicted"/>
<reference evidence="2 3" key="1">
    <citation type="submission" date="2016-10" db="EMBL/GenBank/DDBJ databases">
        <authorList>
            <person name="de Groot N.N."/>
        </authorList>
    </citation>
    <scope>NUCLEOTIDE SEQUENCE [LARGE SCALE GENOMIC DNA]</scope>
    <source>
        <strain evidence="2 3">DSM 28286</strain>
    </source>
</reference>
<protein>
    <submittedName>
        <fullName evidence="2">Para-aminobenzoate synthetase component 1</fullName>
    </submittedName>
</protein>
<dbReference type="GO" id="GO:0000162">
    <property type="term" value="P:L-tryptophan biosynthetic process"/>
    <property type="evidence" value="ECO:0007669"/>
    <property type="project" value="TreeGrafter"/>
</dbReference>
<dbReference type="PANTHER" id="PTHR11236">
    <property type="entry name" value="AMINOBENZOATE/ANTHRANILATE SYNTHASE"/>
    <property type="match status" value="1"/>
</dbReference>
<dbReference type="GO" id="GO:0046820">
    <property type="term" value="F:4-amino-4-deoxychorismate synthase activity"/>
    <property type="evidence" value="ECO:0007669"/>
    <property type="project" value="TreeGrafter"/>
</dbReference>
<organism evidence="2 3">
    <name type="scientific">Parafilimonas terrae</name>
    <dbReference type="NCBI Taxonomy" id="1465490"/>
    <lineage>
        <taxon>Bacteria</taxon>
        <taxon>Pseudomonadati</taxon>
        <taxon>Bacteroidota</taxon>
        <taxon>Chitinophagia</taxon>
        <taxon>Chitinophagales</taxon>
        <taxon>Chitinophagaceae</taxon>
        <taxon>Parafilimonas</taxon>
    </lineage>
</organism>
<sequence>MLSWANRFGICCFMDSHHYVDEHHKYDCLVAVDAIKIFSPSENILSQLDNFYNENKDWIFGHLGYDLKNEIEGLLSLHINKIGFEDVFFFVPSIVISLNKNIATIHSANRQPRLIFEEIKKEVLGNNQSSSSKQIELQSSLKREEYLDIIKTVQQHILRGDCYELNYCQEFFAEDVFIEPLLTYSKLIEISPTPFSCFYKIENKYLLCASPERFLSKYKSTVFSQPIKGTAPRNANNALDEIEKENLQANKKERSENVMIVDLVRNDLSKICKEGTVMADELFGIYSFPQVHQMISTIKGELRQDVTFAEIIRATFPMGSMTGAPKRRAMQLIEQYEKTKRQLFSGSVGYISPERDFDFNVVIRSIFYNADNRFLNYLVGGAITFYADAEKEYEECLLKAKAIIDALR</sequence>
<dbReference type="Pfam" id="PF00425">
    <property type="entry name" value="Chorismate_bind"/>
    <property type="match status" value="1"/>
</dbReference>
<evidence type="ECO:0000313" key="3">
    <source>
        <dbReference type="Proteomes" id="UP000199031"/>
    </source>
</evidence>
<dbReference type="PRINTS" id="PR00095">
    <property type="entry name" value="ANTSNTHASEI"/>
</dbReference>
<dbReference type="AlphaFoldDB" id="A0A1I5RZJ2"/>
<evidence type="ECO:0000313" key="2">
    <source>
        <dbReference type="EMBL" id="SFP63436.1"/>
    </source>
</evidence>
<accession>A0A1I5RZJ2</accession>
<dbReference type="SUPFAM" id="SSF56322">
    <property type="entry name" value="ADC synthase"/>
    <property type="match status" value="1"/>
</dbReference>
<gene>
    <name evidence="2" type="ORF">SAMN05444277_101482</name>
</gene>
<dbReference type="InterPro" id="IPR019999">
    <property type="entry name" value="Anth_synth_I-like"/>
</dbReference>
<dbReference type="EMBL" id="FOXQ01000001">
    <property type="protein sequence ID" value="SFP63436.1"/>
    <property type="molecule type" value="Genomic_DNA"/>
</dbReference>
<keyword evidence="3" id="KW-1185">Reference proteome</keyword>
<name>A0A1I5RZJ2_9BACT</name>
<dbReference type="InterPro" id="IPR005801">
    <property type="entry name" value="ADC_synthase"/>
</dbReference>
<dbReference type="Proteomes" id="UP000199031">
    <property type="component" value="Unassembled WGS sequence"/>
</dbReference>
<dbReference type="InterPro" id="IPR015890">
    <property type="entry name" value="Chorismate_C"/>
</dbReference>
<feature type="domain" description="Chorismate-utilising enzyme C-terminal" evidence="1">
    <location>
        <begin position="143"/>
        <end position="399"/>
    </location>
</feature>
<dbReference type="STRING" id="1465490.SAMN05444277_101482"/>
<dbReference type="PANTHER" id="PTHR11236:SF50">
    <property type="entry name" value="AMINODEOXYCHORISMATE SYNTHASE COMPONENT 1"/>
    <property type="match status" value="1"/>
</dbReference>